<proteinExistence type="predicted"/>
<dbReference type="GeneID" id="80019027"/>
<dbReference type="RefSeq" id="YP_010754436.1">
    <property type="nucleotide sequence ID" value="NC_073460.1"/>
</dbReference>
<dbReference type="Proteomes" id="UP000693692">
    <property type="component" value="Segment"/>
</dbReference>
<evidence type="ECO:0000313" key="2">
    <source>
        <dbReference type="Proteomes" id="UP000693692"/>
    </source>
</evidence>
<accession>A0A8F3IPH2</accession>
<organism evidence="1 2">
    <name type="scientific">Microbacterium phage Footloose</name>
    <dbReference type="NCBI Taxonomy" id="2836048"/>
    <lineage>
        <taxon>Viruses</taxon>
        <taxon>Duplodnaviria</taxon>
        <taxon>Heunggongvirae</taxon>
        <taxon>Uroviricota</taxon>
        <taxon>Caudoviricetes</taxon>
        <taxon>Footloosevirus</taxon>
        <taxon>Footloosevirus footloose</taxon>
    </lineage>
</organism>
<dbReference type="EMBL" id="MZ150789">
    <property type="protein sequence ID" value="QWY84621.1"/>
    <property type="molecule type" value="Genomic_DNA"/>
</dbReference>
<dbReference type="KEGG" id="vg:80019027"/>
<name>A0A8F3IPH2_9CAUD</name>
<protein>
    <submittedName>
        <fullName evidence="1">Uncharacterized protein</fullName>
    </submittedName>
</protein>
<gene>
    <name evidence="1" type="primary">39</name>
    <name evidence="1" type="ORF">SEA_FOOTLOOSE_39</name>
</gene>
<reference evidence="1" key="1">
    <citation type="submission" date="2021-05" db="EMBL/GenBank/DDBJ databases">
        <authorList>
            <person name="Brink J."/>
            <person name="Busse A.L."/>
            <person name="Crowley H.J."/>
            <person name="Hall C.J."/>
            <person name="Hetherington P."/>
            <person name="Hovde T.M."/>
            <person name="Johnson J.A."/>
            <person name="Karch K.E."/>
            <person name="Krueger C.J."/>
            <person name="Lundberg T.J."/>
            <person name="Madla Sanchez I."/>
            <person name="Mathiesen C."/>
            <person name="Moore L.J."/>
            <person name="Nordberg R.J."/>
            <person name="Petersen I.M."/>
            <person name="Piton K.L."/>
            <person name="Rozycki S.T."/>
            <person name="Rutten E."/>
            <person name="Samuelson I.O."/>
            <person name="Sarkilahti S.K."/>
            <person name="Schubert K.A."/>
            <person name="Stamness T.F."/>
            <person name="Tinman A.J."/>
            <person name="Tutterrow P.B."/>
            <person name="Wanzek N.C."/>
            <person name="Wheeler C.D."/>
            <person name="Spring A.M."/>
            <person name="Klyczek K."/>
            <person name="Garlena R.A."/>
            <person name="Russell D.A."/>
            <person name="Pope W.H."/>
            <person name="Jacobs-Sera D."/>
            <person name="Hatfull G.F."/>
        </authorList>
    </citation>
    <scope>NUCLEOTIDE SEQUENCE</scope>
</reference>
<evidence type="ECO:0000313" key="1">
    <source>
        <dbReference type="EMBL" id="QWY84621.1"/>
    </source>
</evidence>
<keyword evidence="2" id="KW-1185">Reference proteome</keyword>
<sequence length="51" mass="5983">MLLTNPAGESLQGVQYAWFPVDEPPMIEVASVDRRWYRSVWIDMGWDVRDV</sequence>